<evidence type="ECO:0000256" key="7">
    <source>
        <dbReference type="SAM" id="Coils"/>
    </source>
</evidence>
<comment type="caution">
    <text evidence="9">The sequence shown here is derived from an EMBL/GenBank/DDBJ whole genome shotgun (WGS) entry which is preliminary data.</text>
</comment>
<dbReference type="SUPFAM" id="SSF46984">
    <property type="entry name" value="Smac/diablo"/>
    <property type="match status" value="1"/>
</dbReference>
<evidence type="ECO:0000313" key="10">
    <source>
        <dbReference type="Proteomes" id="UP001445076"/>
    </source>
</evidence>
<evidence type="ECO:0000313" key="9">
    <source>
        <dbReference type="EMBL" id="KAK8750894.1"/>
    </source>
</evidence>
<evidence type="ECO:0000256" key="3">
    <source>
        <dbReference type="ARBA" id="ARBA00022946"/>
    </source>
</evidence>
<accession>A0AAW0YD86</accession>
<evidence type="ECO:0000256" key="4">
    <source>
        <dbReference type="ARBA" id="ARBA00023128"/>
    </source>
</evidence>
<dbReference type="EMBL" id="JARKIK010000007">
    <property type="protein sequence ID" value="KAK8750894.1"/>
    <property type="molecule type" value="Genomic_DNA"/>
</dbReference>
<dbReference type="PANTHER" id="PTHR32247:SF3">
    <property type="entry name" value="DIABLO IAP-BINDING MITOCHONDRIAL PROTEIN"/>
    <property type="match status" value="1"/>
</dbReference>
<evidence type="ECO:0000256" key="1">
    <source>
        <dbReference type="ARBA" id="ARBA00004173"/>
    </source>
</evidence>
<keyword evidence="3" id="KW-0809">Transit peptide</keyword>
<dbReference type="GO" id="GO:0005739">
    <property type="term" value="C:mitochondrion"/>
    <property type="evidence" value="ECO:0007669"/>
    <property type="project" value="UniProtKB-SubCell"/>
</dbReference>
<evidence type="ECO:0000256" key="5">
    <source>
        <dbReference type="ARBA" id="ARBA00033049"/>
    </source>
</evidence>
<evidence type="ECO:0000256" key="6">
    <source>
        <dbReference type="ARBA" id="ARBA00046319"/>
    </source>
</evidence>
<feature type="coiled-coil region" evidence="7">
    <location>
        <begin position="244"/>
        <end position="271"/>
    </location>
</feature>
<feature type="compositionally biased region" description="Acidic residues" evidence="8">
    <location>
        <begin position="289"/>
        <end position="300"/>
    </location>
</feature>
<keyword evidence="2" id="KW-0053">Apoptosis</keyword>
<feature type="non-terminal residue" evidence="9">
    <location>
        <position position="1"/>
    </location>
</feature>
<feature type="compositionally biased region" description="Basic and acidic residues" evidence="8">
    <location>
        <begin position="301"/>
        <end position="310"/>
    </location>
</feature>
<keyword evidence="7" id="KW-0175">Coiled coil</keyword>
<comment type="similarity">
    <text evidence="6">Belongs to the Smac/DIABLO protein family.</text>
</comment>
<protein>
    <recommendedName>
        <fullName evidence="5">Direct IAP-binding protein with low pI</fullName>
    </recommendedName>
</protein>
<sequence length="310" mass="33767">LNMWKLFSRTLPRYLLSRAAVCQASSLPRTISCTHLCKVSTRTCETSCYGEVLTGAAGASGTAGGAPRAAGGRKTCRRRGLKLLASAGVLGGYCYYSINSAAVACQDVLVETLDEGDIDSKPLTRLELNEAAALTHSSLLRQASGVTVDASLQLLHRVLRARLDFSAQYRKQLNDVIDLLEYCTSVLHSPEQHDNIWGRLVVSRAEMESLKDHLKDLNILMTYAYTTLENAAMTAFISGVEFTASAAQQAINSAKAELENDTKQNLALELQYVHTHTKYIEASHKLMEEAEASSEEGAEVSDDKTKTSID</sequence>
<keyword evidence="10" id="KW-1185">Reference proteome</keyword>
<name>A0AAW0YD86_CHEQU</name>
<proteinExistence type="inferred from homology"/>
<dbReference type="InterPro" id="IPR009062">
    <property type="entry name" value="Smac/DIABLO-like_sf"/>
</dbReference>
<dbReference type="GO" id="GO:0051402">
    <property type="term" value="P:neuron apoptotic process"/>
    <property type="evidence" value="ECO:0007669"/>
    <property type="project" value="TreeGrafter"/>
</dbReference>
<feature type="region of interest" description="Disordered" evidence="8">
    <location>
        <begin position="287"/>
        <end position="310"/>
    </location>
</feature>
<reference evidence="9 10" key="1">
    <citation type="journal article" date="2024" name="BMC Genomics">
        <title>Genome assembly of redclaw crayfish (Cherax quadricarinatus) provides insights into its immune adaptation and hypoxia tolerance.</title>
        <authorList>
            <person name="Liu Z."/>
            <person name="Zheng J."/>
            <person name="Li H."/>
            <person name="Fang K."/>
            <person name="Wang S."/>
            <person name="He J."/>
            <person name="Zhou D."/>
            <person name="Weng S."/>
            <person name="Chi M."/>
            <person name="Gu Z."/>
            <person name="He J."/>
            <person name="Li F."/>
            <person name="Wang M."/>
        </authorList>
    </citation>
    <scope>NUCLEOTIDE SEQUENCE [LARGE SCALE GENOMIC DNA]</scope>
    <source>
        <strain evidence="9">ZL_2023a</strain>
    </source>
</reference>
<comment type="subcellular location">
    <subcellularLocation>
        <location evidence="1">Mitochondrion</location>
    </subcellularLocation>
</comment>
<keyword evidence="4" id="KW-0496">Mitochondrion</keyword>
<dbReference type="GO" id="GO:0008631">
    <property type="term" value="P:intrinsic apoptotic signaling pathway in response to oxidative stress"/>
    <property type="evidence" value="ECO:0007669"/>
    <property type="project" value="TreeGrafter"/>
</dbReference>
<dbReference type="PANTHER" id="PTHR32247">
    <property type="entry name" value="DIABLO HOMOLOG, MITOCHONDRIAL"/>
    <property type="match status" value="1"/>
</dbReference>
<dbReference type="InterPro" id="IPR015142">
    <property type="entry name" value="Smac_DIABLO"/>
</dbReference>
<evidence type="ECO:0000256" key="8">
    <source>
        <dbReference type="SAM" id="MobiDB-lite"/>
    </source>
</evidence>
<dbReference type="Proteomes" id="UP001445076">
    <property type="component" value="Unassembled WGS sequence"/>
</dbReference>
<organism evidence="9 10">
    <name type="scientific">Cherax quadricarinatus</name>
    <name type="common">Australian red claw crayfish</name>
    <dbReference type="NCBI Taxonomy" id="27406"/>
    <lineage>
        <taxon>Eukaryota</taxon>
        <taxon>Metazoa</taxon>
        <taxon>Ecdysozoa</taxon>
        <taxon>Arthropoda</taxon>
        <taxon>Crustacea</taxon>
        <taxon>Multicrustacea</taxon>
        <taxon>Malacostraca</taxon>
        <taxon>Eumalacostraca</taxon>
        <taxon>Eucarida</taxon>
        <taxon>Decapoda</taxon>
        <taxon>Pleocyemata</taxon>
        <taxon>Astacidea</taxon>
        <taxon>Parastacoidea</taxon>
        <taxon>Parastacidae</taxon>
        <taxon>Cherax</taxon>
    </lineage>
</organism>
<dbReference type="Pfam" id="PF09057">
    <property type="entry name" value="Smac_DIABLO"/>
    <property type="match status" value="1"/>
</dbReference>
<dbReference type="Gene3D" id="1.20.58.70">
    <property type="match status" value="1"/>
</dbReference>
<evidence type="ECO:0000256" key="2">
    <source>
        <dbReference type="ARBA" id="ARBA00022703"/>
    </source>
</evidence>
<dbReference type="AlphaFoldDB" id="A0AAW0YD86"/>
<gene>
    <name evidence="9" type="ORF">OTU49_015046</name>
</gene>